<gene>
    <name evidence="1" type="ORF">LO50_11155</name>
</gene>
<dbReference type="Proteomes" id="UP000032439">
    <property type="component" value="Unassembled WGS sequence"/>
</dbReference>
<organism evidence="1 2">
    <name type="scientific">Stutzerimonas stutzeri</name>
    <name type="common">Pseudomonas stutzeri</name>
    <dbReference type="NCBI Taxonomy" id="316"/>
    <lineage>
        <taxon>Bacteria</taxon>
        <taxon>Pseudomonadati</taxon>
        <taxon>Pseudomonadota</taxon>
        <taxon>Gammaproteobacteria</taxon>
        <taxon>Pseudomonadales</taxon>
        <taxon>Pseudomonadaceae</taxon>
        <taxon>Stutzerimonas</taxon>
    </lineage>
</organism>
<protein>
    <submittedName>
        <fullName evidence="1">Uncharacterized protein</fullName>
    </submittedName>
</protein>
<accession>A0A0D7E545</accession>
<name>A0A0D7E545_STUST</name>
<evidence type="ECO:0000313" key="2">
    <source>
        <dbReference type="Proteomes" id="UP000032439"/>
    </source>
</evidence>
<dbReference type="PATRIC" id="fig|316.110.peg.4853"/>
<sequence length="86" mass="9639">MSYMAILKLVPSGRNIAVFGPTPQICGQRLFDQLLSWYGDENRPVNEQTCRLFEVVQAAPHMETRVEMFGASKTNALRLLRQGIAG</sequence>
<reference evidence="1 2" key="1">
    <citation type="submission" date="2014-11" db="EMBL/GenBank/DDBJ databases">
        <title>Genomics and ecophysiology of heterotrophic nitrogen fixing bacteria isolated from estuarine surface water.</title>
        <authorList>
            <person name="Bentzon-Tilia M."/>
            <person name="Severin I."/>
            <person name="Hansen L.H."/>
            <person name="Riemann L."/>
        </authorList>
    </citation>
    <scope>NUCLEOTIDE SEQUENCE [LARGE SCALE GENOMIC DNA]</scope>
    <source>
        <strain evidence="1 2">BAL361</strain>
    </source>
</reference>
<dbReference type="EMBL" id="JXXD01000097">
    <property type="protein sequence ID" value="KIZ35988.1"/>
    <property type="molecule type" value="Genomic_DNA"/>
</dbReference>
<dbReference type="RefSeq" id="WP_044315029.1">
    <property type="nucleotide sequence ID" value="NZ_JAOEAK010000002.1"/>
</dbReference>
<proteinExistence type="predicted"/>
<comment type="caution">
    <text evidence="1">The sequence shown here is derived from an EMBL/GenBank/DDBJ whole genome shotgun (WGS) entry which is preliminary data.</text>
</comment>
<dbReference type="AlphaFoldDB" id="A0A0D7E545"/>
<evidence type="ECO:0000313" key="1">
    <source>
        <dbReference type="EMBL" id="KIZ35988.1"/>
    </source>
</evidence>